<organism evidence="1 2">
    <name type="scientific">Candidatus Segetimicrobium genomatis</name>
    <dbReference type="NCBI Taxonomy" id="2569760"/>
    <lineage>
        <taxon>Bacteria</taxon>
        <taxon>Bacillati</taxon>
        <taxon>Candidatus Sysuimicrobiota</taxon>
        <taxon>Candidatus Sysuimicrobiia</taxon>
        <taxon>Candidatus Sysuimicrobiales</taxon>
        <taxon>Candidatus Segetimicrobiaceae</taxon>
        <taxon>Candidatus Segetimicrobium</taxon>
    </lineage>
</organism>
<gene>
    <name evidence="1" type="ORF">E6H03_00185</name>
</gene>
<protein>
    <submittedName>
        <fullName evidence="1">DUF1116 domain-containing protein</fullName>
    </submittedName>
</protein>
<comment type="caution">
    <text evidence="1">The sequence shown here is derived from an EMBL/GenBank/DDBJ whole genome shotgun (WGS) entry which is preliminary data.</text>
</comment>
<evidence type="ECO:0000313" key="2">
    <source>
        <dbReference type="Proteomes" id="UP000318093"/>
    </source>
</evidence>
<evidence type="ECO:0000313" key="1">
    <source>
        <dbReference type="EMBL" id="TMI85511.1"/>
    </source>
</evidence>
<dbReference type="InterPro" id="IPR009499">
    <property type="entry name" value="AllG-like"/>
</dbReference>
<name>A0A537JPP7_9BACT</name>
<proteinExistence type="predicted"/>
<sequence length="431" mass="44075">MAATLAGRIATANELALRRLTAAAPVLARIREAREAIPEFGGRVLLHAGPPIAAASMCGPMRGAVLGAALFEGWAADPAAAEALLDRGAIALRCTHDAGVVGPMAGIVSPSMPVGEVRDPEHGITAYAPLNEGIGAVLRFGANDGTVIARLRWMREALAPALDAAVRRLGGVPLLPLMARALTMGDELHQRNVAATGLFFRAIAPALVECGISGSVLPSVLRFLADNDQFFLNLAMVGAKAMVGAIREIPYSTVVTVMSRNGVEFGIRVSGLGDQWFTAPAPVPAGMYFPGFGAEDANPDMGDSAIVETVGVGGMAMAAAPAVVGFVGLPSLREALAVTRSMAEITLGQSAHFKIPALDFAGAPTGIDLRSVVKLGLTPVINTGIAHRQAGTGQIGAGVVRAPLLAFQRALAAFAGRYTADAGAASATVAE</sequence>
<dbReference type="Pfam" id="PF06545">
    <property type="entry name" value="AllG"/>
    <property type="match status" value="1"/>
</dbReference>
<dbReference type="InterPro" id="IPR024033">
    <property type="entry name" value="OXTCase_su_AllG_h-dom"/>
</dbReference>
<dbReference type="EMBL" id="VBAN01000005">
    <property type="protein sequence ID" value="TMI85511.1"/>
    <property type="molecule type" value="Genomic_DNA"/>
</dbReference>
<accession>A0A537JPP7</accession>
<dbReference type="Gene3D" id="3.90.1700.10">
    <property type="entry name" value="v583 domain like"/>
    <property type="match status" value="1"/>
</dbReference>
<reference evidence="1 2" key="1">
    <citation type="journal article" date="2019" name="Nat. Microbiol.">
        <title>Mediterranean grassland soil C-N compound turnover is dependent on rainfall and depth, and is mediated by genomically divergent microorganisms.</title>
        <authorList>
            <person name="Diamond S."/>
            <person name="Andeer P.F."/>
            <person name="Li Z."/>
            <person name="Crits-Christoph A."/>
            <person name="Burstein D."/>
            <person name="Anantharaman K."/>
            <person name="Lane K.R."/>
            <person name="Thomas B.C."/>
            <person name="Pan C."/>
            <person name="Northen T.R."/>
            <person name="Banfield J.F."/>
        </authorList>
    </citation>
    <scope>NUCLEOTIDE SEQUENCE [LARGE SCALE GENOMIC DNA]</scope>
    <source>
        <strain evidence="1">NP_6</strain>
    </source>
</reference>
<dbReference type="Gene3D" id="3.90.1710.10">
    <property type="entry name" value="Enterococcus faecalis V583 domain"/>
    <property type="match status" value="1"/>
</dbReference>
<dbReference type="AlphaFoldDB" id="A0A537JPP7"/>
<dbReference type="Gene3D" id="1.10.10.660">
    <property type="entry name" value="conserved protein of unknown function from Enterococcus faecalis V583"/>
    <property type="match status" value="1"/>
</dbReference>
<dbReference type="Proteomes" id="UP000318093">
    <property type="component" value="Unassembled WGS sequence"/>
</dbReference>